<dbReference type="InterPro" id="IPR037175">
    <property type="entry name" value="KFase_sf"/>
</dbReference>
<dbReference type="PANTHER" id="PTHR34861:SF10">
    <property type="entry name" value="CYCLASE"/>
    <property type="match status" value="1"/>
</dbReference>
<dbReference type="Pfam" id="PF04199">
    <property type="entry name" value="Cyclase"/>
    <property type="match status" value="1"/>
</dbReference>
<gene>
    <name evidence="2" type="ORF">FKW77_006126</name>
</gene>
<dbReference type="GO" id="GO:0019441">
    <property type="term" value="P:L-tryptophan catabolic process to kynurenine"/>
    <property type="evidence" value="ECO:0007669"/>
    <property type="project" value="InterPro"/>
</dbReference>
<protein>
    <recommendedName>
        <fullName evidence="4">Cyclase</fullName>
    </recommendedName>
</protein>
<dbReference type="AlphaFoldDB" id="A0A517LMY5"/>
<organism evidence="2 3">
    <name type="scientific">Venturia effusa</name>
    <dbReference type="NCBI Taxonomy" id="50376"/>
    <lineage>
        <taxon>Eukaryota</taxon>
        <taxon>Fungi</taxon>
        <taxon>Dikarya</taxon>
        <taxon>Ascomycota</taxon>
        <taxon>Pezizomycotina</taxon>
        <taxon>Dothideomycetes</taxon>
        <taxon>Pleosporomycetidae</taxon>
        <taxon>Venturiales</taxon>
        <taxon>Venturiaceae</taxon>
        <taxon>Venturia</taxon>
    </lineage>
</organism>
<dbReference type="EMBL" id="CP042200">
    <property type="protein sequence ID" value="QDS77005.1"/>
    <property type="molecule type" value="Genomic_DNA"/>
</dbReference>
<dbReference type="InterPro" id="IPR007325">
    <property type="entry name" value="KFase/CYL"/>
</dbReference>
<dbReference type="Gene3D" id="3.50.30.50">
    <property type="entry name" value="Putative cyclase"/>
    <property type="match status" value="1"/>
</dbReference>
<dbReference type="STRING" id="50376.A0A517LMY5"/>
<evidence type="ECO:0000313" key="2">
    <source>
        <dbReference type="EMBL" id="QDS77005.1"/>
    </source>
</evidence>
<comment type="similarity">
    <text evidence="1">Belongs to the Cyclase 1 superfamily.</text>
</comment>
<proteinExistence type="inferred from homology"/>
<dbReference type="PANTHER" id="PTHR34861">
    <property type="match status" value="1"/>
</dbReference>
<evidence type="ECO:0000313" key="3">
    <source>
        <dbReference type="Proteomes" id="UP000316270"/>
    </source>
</evidence>
<dbReference type="GO" id="GO:0004061">
    <property type="term" value="F:arylformamidase activity"/>
    <property type="evidence" value="ECO:0007669"/>
    <property type="project" value="InterPro"/>
</dbReference>
<dbReference type="SUPFAM" id="SSF102198">
    <property type="entry name" value="Putative cyclase"/>
    <property type="match status" value="1"/>
</dbReference>
<evidence type="ECO:0000256" key="1">
    <source>
        <dbReference type="ARBA" id="ARBA00007865"/>
    </source>
</evidence>
<dbReference type="Proteomes" id="UP000316270">
    <property type="component" value="Chromosome 16"/>
</dbReference>
<reference evidence="2 3" key="1">
    <citation type="submission" date="2019-07" db="EMBL/GenBank/DDBJ databases">
        <title>Finished genome of Venturia effusa.</title>
        <authorList>
            <person name="Young C.A."/>
            <person name="Cox M.P."/>
            <person name="Ganley A.R.D."/>
            <person name="David W.J."/>
        </authorList>
    </citation>
    <scope>NUCLEOTIDE SEQUENCE [LARGE SCALE GENOMIC DNA]</scope>
    <source>
        <strain evidence="3">albino</strain>
    </source>
</reference>
<name>A0A517LMY5_9PEZI</name>
<accession>A0A517LMY5</accession>
<keyword evidence="3" id="KW-1185">Reference proteome</keyword>
<dbReference type="OrthoDB" id="5396at2759"/>
<sequence>MADQKSIVGQRLTQVKDFLTMNKTATTIPWDPDCTIFPTRKELQPIEGAPKEAAWVWGKEDGIGRLNLLTPTRVAAASKEIRSGDIVPVNLPLNVPNVPAFGREPFRHEIKVLLENHAYDDIYHLNTQSGTQWDGFRHFAHTESASFYNGAKGSDILGPTANLKCSMHHWAEHGIAGRGVLLDYRGYAEAKGIQYDPFDYYPISYEELYHCGKHQGIDIRPAAQGGDIKIGDMLFVRAGWVQQYHLKSPEDRERLALRSRGGTEGEIEQRYAGLAQEERILDWLHDCYFAAVSGDAPAFEAWPTHEPYHLHEYILALWGMPLGEMLDLERLAQKCKEHGRYFFFFSSTPANVPGGVSSHVNGQAIL</sequence>
<evidence type="ECO:0008006" key="4">
    <source>
        <dbReference type="Google" id="ProtNLM"/>
    </source>
</evidence>